<gene>
    <name evidence="3" type="ORF">GPUH_LOCUS2282</name>
</gene>
<dbReference type="WBParaSite" id="GPUH_0000228701-mRNA-1">
    <property type="protein sequence ID" value="GPUH_0000228701-mRNA-1"/>
    <property type="gene ID" value="GPUH_0000228701"/>
</dbReference>
<evidence type="ECO:0000313" key="3">
    <source>
        <dbReference type="EMBL" id="VDK33262.1"/>
    </source>
</evidence>
<evidence type="ECO:0000259" key="2">
    <source>
        <dbReference type="PROSITE" id="PS50025"/>
    </source>
</evidence>
<organism evidence="5">
    <name type="scientific">Gongylonema pulchrum</name>
    <dbReference type="NCBI Taxonomy" id="637853"/>
    <lineage>
        <taxon>Eukaryota</taxon>
        <taxon>Metazoa</taxon>
        <taxon>Ecdysozoa</taxon>
        <taxon>Nematoda</taxon>
        <taxon>Chromadorea</taxon>
        <taxon>Rhabditida</taxon>
        <taxon>Spirurina</taxon>
        <taxon>Spiruromorpha</taxon>
        <taxon>Spiruroidea</taxon>
        <taxon>Gongylonematidae</taxon>
        <taxon>Gongylonema</taxon>
    </lineage>
</organism>
<dbReference type="InterPro" id="IPR001791">
    <property type="entry name" value="Laminin_G"/>
</dbReference>
<dbReference type="InterPro" id="IPR013320">
    <property type="entry name" value="ConA-like_dom_sf"/>
</dbReference>
<name>A0A183D0P1_9BILA</name>
<sequence length="146" mass="16184">MVFFRVRLRVDDREIASGTLGDQETIGSADSQLFIGGFPDRVKPSANEMPIAEPLIGCVSNIFIDYRLVPIIPEMHIATIGSCPAEQIFASQTSEQRGEDDEALQLDEQSAFERKASKLSLQITEPTLATEMQRLYADGNELSDMM</sequence>
<keyword evidence="4" id="KW-1185">Reference proteome</keyword>
<dbReference type="PROSITE" id="PS50025">
    <property type="entry name" value="LAM_G_DOMAIN"/>
    <property type="match status" value="1"/>
</dbReference>
<feature type="domain" description="Laminin G" evidence="2">
    <location>
        <begin position="1"/>
        <end position="83"/>
    </location>
</feature>
<dbReference type="Proteomes" id="UP000271098">
    <property type="component" value="Unassembled WGS sequence"/>
</dbReference>
<evidence type="ECO:0000256" key="1">
    <source>
        <dbReference type="PROSITE-ProRule" id="PRU00122"/>
    </source>
</evidence>
<comment type="caution">
    <text evidence="1">Lacks conserved residue(s) required for the propagation of feature annotation.</text>
</comment>
<dbReference type="AlphaFoldDB" id="A0A183D0P1"/>
<evidence type="ECO:0000313" key="5">
    <source>
        <dbReference type="WBParaSite" id="GPUH_0000228701-mRNA-1"/>
    </source>
</evidence>
<dbReference type="EMBL" id="UYRT01003326">
    <property type="protein sequence ID" value="VDK33262.1"/>
    <property type="molecule type" value="Genomic_DNA"/>
</dbReference>
<reference evidence="5" key="1">
    <citation type="submission" date="2016-06" db="UniProtKB">
        <authorList>
            <consortium name="WormBaseParasite"/>
        </authorList>
    </citation>
    <scope>IDENTIFICATION</scope>
</reference>
<reference evidence="3 4" key="2">
    <citation type="submission" date="2018-11" db="EMBL/GenBank/DDBJ databases">
        <authorList>
            <consortium name="Pathogen Informatics"/>
        </authorList>
    </citation>
    <scope>NUCLEOTIDE SEQUENCE [LARGE SCALE GENOMIC DNA]</scope>
</reference>
<protein>
    <submittedName>
        <fullName evidence="5">LAM_G_DOMAIN domain-containing protein</fullName>
    </submittedName>
</protein>
<dbReference type="SUPFAM" id="SSF49899">
    <property type="entry name" value="Concanavalin A-like lectins/glucanases"/>
    <property type="match status" value="1"/>
</dbReference>
<dbReference type="OrthoDB" id="5857066at2759"/>
<dbReference type="Gene3D" id="2.60.120.200">
    <property type="match status" value="1"/>
</dbReference>
<accession>A0A183D0P1</accession>
<evidence type="ECO:0000313" key="4">
    <source>
        <dbReference type="Proteomes" id="UP000271098"/>
    </source>
</evidence>
<proteinExistence type="predicted"/>